<evidence type="ECO:0000313" key="1">
    <source>
        <dbReference type="EMBL" id="KAI2654014.1"/>
    </source>
</evidence>
<reference evidence="1 2" key="1">
    <citation type="submission" date="2022-01" db="EMBL/GenBank/DDBJ databases">
        <title>A high-quality chromosome-level genome assembly of rohu carp, Labeo rohita.</title>
        <authorList>
            <person name="Arick M.A. II"/>
            <person name="Hsu C.-Y."/>
            <person name="Magbanua Z."/>
            <person name="Pechanova O."/>
            <person name="Grover C."/>
            <person name="Miller E."/>
            <person name="Thrash A."/>
            <person name="Ezzel L."/>
            <person name="Alam S."/>
            <person name="Benzie J."/>
            <person name="Hamilton M."/>
            <person name="Karsi A."/>
            <person name="Lawrence M.L."/>
            <person name="Peterson D.G."/>
        </authorList>
    </citation>
    <scope>NUCLEOTIDE SEQUENCE [LARGE SCALE GENOMIC DNA]</scope>
    <source>
        <strain evidence="2">BAU-BD-2019</strain>
        <tissue evidence="1">Blood</tissue>
    </source>
</reference>
<accession>A0ABQ8LUD4</accession>
<comment type="caution">
    <text evidence="1">The sequence shown here is derived from an EMBL/GenBank/DDBJ whole genome shotgun (WGS) entry which is preliminary data.</text>
</comment>
<name>A0ABQ8LUD4_LABRO</name>
<dbReference type="Proteomes" id="UP000830375">
    <property type="component" value="Unassembled WGS sequence"/>
</dbReference>
<protein>
    <submittedName>
        <fullName evidence="1">Mitochondrial pyruvate carrier 1</fullName>
    </submittedName>
</protein>
<keyword evidence="1" id="KW-0670">Pyruvate</keyword>
<proteinExistence type="predicted"/>
<evidence type="ECO:0000313" key="2">
    <source>
        <dbReference type="Proteomes" id="UP000830375"/>
    </source>
</evidence>
<gene>
    <name evidence="1" type="ORF">H4Q32_014402</name>
</gene>
<keyword evidence="2" id="KW-1185">Reference proteome</keyword>
<sequence length="329" mass="35274">MGGYMSPLSPVEITPLNKATADFPESSQVTTDLYESSLALAVHPEPCHVSAVCPESGNVSADRPDPRHVSSDLLESCHVIAVNLESRFVSAVRPESHYILAEHPESCHATEDHPESCHVLYVASRFSRSVLLYPSLVSSVRDAPLVISHIGVAFWCVWAAFSTTEVSEPATSMEGLPKAATEAAEPPEVAVPIPDPTEVAAYAAEPPEAASFTSALVLVVAPINELPVRPVTAIEAACELSSCSEPAKEAISELFSHSEPAMEADYELSAQRPTLALITLPVMNPETKDAVYICPVTSVSAKETTNELSTYPVPGGREYYVCVVYLYFS</sequence>
<organism evidence="1 2">
    <name type="scientific">Labeo rohita</name>
    <name type="common">Indian major carp</name>
    <name type="synonym">Cyprinus rohita</name>
    <dbReference type="NCBI Taxonomy" id="84645"/>
    <lineage>
        <taxon>Eukaryota</taxon>
        <taxon>Metazoa</taxon>
        <taxon>Chordata</taxon>
        <taxon>Craniata</taxon>
        <taxon>Vertebrata</taxon>
        <taxon>Euteleostomi</taxon>
        <taxon>Actinopterygii</taxon>
        <taxon>Neopterygii</taxon>
        <taxon>Teleostei</taxon>
        <taxon>Ostariophysi</taxon>
        <taxon>Cypriniformes</taxon>
        <taxon>Cyprinidae</taxon>
        <taxon>Labeoninae</taxon>
        <taxon>Labeonini</taxon>
        <taxon>Labeo</taxon>
    </lineage>
</organism>
<dbReference type="EMBL" id="JACTAM010000018">
    <property type="protein sequence ID" value="KAI2654014.1"/>
    <property type="molecule type" value="Genomic_DNA"/>
</dbReference>